<evidence type="ECO:0000259" key="2">
    <source>
        <dbReference type="PROSITE" id="PS50104"/>
    </source>
</evidence>
<dbReference type="InterPro" id="IPR035897">
    <property type="entry name" value="Toll_tir_struct_dom_sf"/>
</dbReference>
<dbReference type="RefSeq" id="WP_012954825.1">
    <property type="nucleotide sequence ID" value="NC_013790.1"/>
</dbReference>
<evidence type="ECO:0000313" key="3">
    <source>
        <dbReference type="EMBL" id="ADC45869.1"/>
    </source>
</evidence>
<keyword evidence="4" id="KW-1185">Reference proteome</keyword>
<dbReference type="EMBL" id="CP001719">
    <property type="protein sequence ID" value="ADC45869.1"/>
    <property type="molecule type" value="Genomic_DNA"/>
</dbReference>
<dbReference type="InterPro" id="IPR000157">
    <property type="entry name" value="TIR_dom"/>
</dbReference>
<keyword evidence="1" id="KW-0812">Transmembrane</keyword>
<dbReference type="STRING" id="634498.mru_0017"/>
<dbReference type="KEGG" id="mru:mru_0017"/>
<dbReference type="PROSITE" id="PS50104">
    <property type="entry name" value="TIR"/>
    <property type="match status" value="1"/>
</dbReference>
<keyword evidence="1" id="KW-0472">Membrane</keyword>
<protein>
    <recommendedName>
        <fullName evidence="2">TIR domain-containing protein</fullName>
    </recommendedName>
</protein>
<feature type="domain" description="TIR" evidence="2">
    <location>
        <begin position="45"/>
        <end position="208"/>
    </location>
</feature>
<dbReference type="PATRIC" id="fig|634498.28.peg.18"/>
<dbReference type="GO" id="GO:0007165">
    <property type="term" value="P:signal transduction"/>
    <property type="evidence" value="ECO:0007669"/>
    <property type="project" value="InterPro"/>
</dbReference>
<organism evidence="3 4">
    <name type="scientific">Methanobrevibacter ruminantium (strain ATCC 35063 / DSM 1093 / JCM 13430 / OCM 146 / M1)</name>
    <name type="common">Methanobacterium ruminantium</name>
    <dbReference type="NCBI Taxonomy" id="634498"/>
    <lineage>
        <taxon>Archaea</taxon>
        <taxon>Methanobacteriati</taxon>
        <taxon>Methanobacteriota</taxon>
        <taxon>Methanomada group</taxon>
        <taxon>Methanobacteria</taxon>
        <taxon>Methanobacteriales</taxon>
        <taxon>Methanobacteriaceae</taxon>
        <taxon>Methanobrevibacter</taxon>
    </lineage>
</organism>
<dbReference type="SMR" id="D3E4H3"/>
<dbReference type="SUPFAM" id="SSF52200">
    <property type="entry name" value="Toll/Interleukin receptor TIR domain"/>
    <property type="match status" value="1"/>
</dbReference>
<sequence>MSPYELIKDDGEVVNLGGSPDESQDFDVSLERLNDKSLADSDGDGKHDVFISYSTKNSDIANEICYLLEKNGLECWIAPRNISSGKNYVDEIADGIKSTKIVVLVFSKYSQESKYVNNEVMMAFSYNKPIISFNIDQTEPNDIMGYYLKVAQWLPAYPNPKSQYETLVTDALKLCNERPRTVITSLDGFIPEDISKQKKNWISLILLFTPIYWASFIYMGLVSKKKSWTLLGFLYAIPTVIGLLLYFQVFTRLFLIYPIFRLFNLIFILCWILAIIHGLVIRNEFLTRYSVLGLMSFDKDLFEYLYGMYYKM</sequence>
<dbReference type="HOGENOM" id="CLU_890299_0_0_2"/>
<feature type="transmembrane region" description="Helical" evidence="1">
    <location>
        <begin position="255"/>
        <end position="280"/>
    </location>
</feature>
<dbReference type="Pfam" id="PF13676">
    <property type="entry name" value="TIR_2"/>
    <property type="match status" value="1"/>
</dbReference>
<dbReference type="PANTHER" id="PTHR47508">
    <property type="entry name" value="SAM DOMAIN-CONTAINING PROTEIN-RELATED"/>
    <property type="match status" value="1"/>
</dbReference>
<dbReference type="Proteomes" id="UP000008680">
    <property type="component" value="Chromosome"/>
</dbReference>
<dbReference type="AlphaFoldDB" id="D3E4H3"/>
<evidence type="ECO:0000313" key="4">
    <source>
        <dbReference type="Proteomes" id="UP000008680"/>
    </source>
</evidence>
<name>D3E4H3_METRM</name>
<accession>D3E4H3</accession>
<dbReference type="Gene3D" id="3.40.50.10140">
    <property type="entry name" value="Toll/interleukin-1 receptor homology (TIR) domain"/>
    <property type="match status" value="1"/>
</dbReference>
<gene>
    <name evidence="3" type="ordered locus">mru_0017</name>
</gene>
<dbReference type="PANTHER" id="PTHR47508:SF1">
    <property type="entry name" value="NON-SPECIFIC SERINE_THREONINE PROTEIN KINASE"/>
    <property type="match status" value="1"/>
</dbReference>
<proteinExistence type="predicted"/>
<reference evidence="3 4" key="1">
    <citation type="journal article" date="2010" name="PLoS ONE">
        <title>The genome sequence of the rumen methanogen Methanobrevibacter ruminantium reveals new possibilities for controlling ruminant methane emissions.</title>
        <authorList>
            <person name="Leahy S.C."/>
            <person name="Kelly W.J."/>
            <person name="Altermann E."/>
            <person name="Ronimus R.S."/>
            <person name="Yeoman C.J."/>
            <person name="Pacheco D.M."/>
            <person name="Li D."/>
            <person name="Kong Z."/>
            <person name="McTavish S."/>
            <person name="Sang C."/>
            <person name="Lambie S.C."/>
            <person name="Janssen P.H."/>
            <person name="Dey D."/>
            <person name="Attwood G.T."/>
        </authorList>
    </citation>
    <scope>NUCLEOTIDE SEQUENCE [LARGE SCALE GENOMIC DNA]</scope>
    <source>
        <strain evidence="4">ATCC 35063 / DSM 1093 / JCM 13430 / OCM 146 / M1</strain>
    </source>
</reference>
<dbReference type="OrthoDB" id="118149at2157"/>
<dbReference type="GeneID" id="8769634"/>
<keyword evidence="1" id="KW-1133">Transmembrane helix</keyword>
<evidence type="ECO:0000256" key="1">
    <source>
        <dbReference type="SAM" id="Phobius"/>
    </source>
</evidence>
<feature type="transmembrane region" description="Helical" evidence="1">
    <location>
        <begin position="228"/>
        <end position="249"/>
    </location>
</feature>
<feature type="transmembrane region" description="Helical" evidence="1">
    <location>
        <begin position="201"/>
        <end position="221"/>
    </location>
</feature>
<dbReference type="eggNOG" id="arCOG09612">
    <property type="taxonomic scope" value="Archaea"/>
</dbReference>